<dbReference type="EC" id="4.2.2.2" evidence="3 8"/>
<name>A0AAQ3QLD2_9LILI</name>
<dbReference type="InterPro" id="IPR011050">
    <property type="entry name" value="Pectin_lyase_fold/virulence"/>
</dbReference>
<keyword evidence="6 8" id="KW-0106">Calcium</keyword>
<keyword evidence="7 8" id="KW-0456">Lyase</keyword>
<feature type="chain" id="PRO_5042667714" description="Pectate lyase" evidence="8">
    <location>
        <begin position="30"/>
        <end position="389"/>
    </location>
</feature>
<dbReference type="Pfam" id="PF00544">
    <property type="entry name" value="Pectate_lyase_4"/>
    <property type="match status" value="1"/>
</dbReference>
<dbReference type="InterPro" id="IPR012334">
    <property type="entry name" value="Pectin_lyas_fold"/>
</dbReference>
<evidence type="ECO:0000256" key="5">
    <source>
        <dbReference type="ARBA" id="ARBA00022729"/>
    </source>
</evidence>
<evidence type="ECO:0000256" key="4">
    <source>
        <dbReference type="ARBA" id="ARBA00022723"/>
    </source>
</evidence>
<keyword evidence="11" id="KW-1185">Reference proteome</keyword>
<dbReference type="InterPro" id="IPR018082">
    <property type="entry name" value="AmbAllergen"/>
</dbReference>
<comment type="similarity">
    <text evidence="8">Belongs to the polysaccharide lyase 1 family.</text>
</comment>
<reference evidence="10 11" key="1">
    <citation type="submission" date="2023-10" db="EMBL/GenBank/DDBJ databases">
        <title>Chromosome-scale genome assembly provides insights into flower coloration mechanisms of Canna indica.</title>
        <authorList>
            <person name="Li C."/>
        </authorList>
    </citation>
    <scope>NUCLEOTIDE SEQUENCE [LARGE SCALE GENOMIC DNA]</scope>
    <source>
        <tissue evidence="10">Flower</tissue>
    </source>
</reference>
<dbReference type="GO" id="GO:0030570">
    <property type="term" value="F:pectate lyase activity"/>
    <property type="evidence" value="ECO:0007669"/>
    <property type="project" value="UniProtKB-EC"/>
</dbReference>
<evidence type="ECO:0000256" key="2">
    <source>
        <dbReference type="ARBA" id="ARBA00005220"/>
    </source>
</evidence>
<accession>A0AAQ3QLD2</accession>
<dbReference type="GO" id="GO:0046872">
    <property type="term" value="F:metal ion binding"/>
    <property type="evidence" value="ECO:0007669"/>
    <property type="project" value="UniProtKB-KW"/>
</dbReference>
<evidence type="ECO:0000256" key="8">
    <source>
        <dbReference type="RuleBase" id="RU361123"/>
    </source>
</evidence>
<feature type="domain" description="Pectate lyase" evidence="9">
    <location>
        <begin position="110"/>
        <end position="308"/>
    </location>
</feature>
<sequence>MTFISPSTNLLKILALSLILFTFVSEASATRRMNVIDRCWRRDRRWAAERQHLARCSVGFAGRMRQNIGRGLTRYTVTDPSDDPVRPRPGTLRYGATVLRGKVWITFQRNMIIKLERPLIVKSFTTIDGRGADVHIAHGAGFLLYEVRNVIIHGLKFHHCRAQPAGPVMDPRGELTSMGGVDGDAIRLVASSKVWIDHNTLYSCEDGLLDVTRSSTAITVSNNWFKDHDKVMLLGHDDDFSQDKTMRVTVAFNRFGPNCNQRMPRIRYGYVHVANNWFDGWREYAVGGSMNPTVRSEANLYVALPSGKKKATSRMKNNGGNGRAVAKSSWNWRSVNDAFVNGAFFRQTGTGGANPHYGRRQRFPVASARAVRSLTRNAGALRCNTRARC</sequence>
<protein>
    <recommendedName>
        <fullName evidence="3 8">Pectate lyase</fullName>
        <ecNumber evidence="3 8">4.2.2.2</ecNumber>
    </recommendedName>
</protein>
<evidence type="ECO:0000256" key="7">
    <source>
        <dbReference type="ARBA" id="ARBA00023239"/>
    </source>
</evidence>
<organism evidence="10 11">
    <name type="scientific">Canna indica</name>
    <name type="common">Indian-shot</name>
    <dbReference type="NCBI Taxonomy" id="4628"/>
    <lineage>
        <taxon>Eukaryota</taxon>
        <taxon>Viridiplantae</taxon>
        <taxon>Streptophyta</taxon>
        <taxon>Embryophyta</taxon>
        <taxon>Tracheophyta</taxon>
        <taxon>Spermatophyta</taxon>
        <taxon>Magnoliopsida</taxon>
        <taxon>Liliopsida</taxon>
        <taxon>Zingiberales</taxon>
        <taxon>Cannaceae</taxon>
        <taxon>Canna</taxon>
    </lineage>
</organism>
<comment type="cofactor">
    <cofactor evidence="8">
        <name>Ca(2+)</name>
        <dbReference type="ChEBI" id="CHEBI:29108"/>
    </cofactor>
    <text evidence="8">Binds 1 Ca(2+) ion. Required for its activity.</text>
</comment>
<dbReference type="SMART" id="SM00656">
    <property type="entry name" value="Amb_all"/>
    <property type="match status" value="1"/>
</dbReference>
<dbReference type="PANTHER" id="PTHR31683">
    <property type="entry name" value="PECTATE LYASE 18-RELATED"/>
    <property type="match status" value="1"/>
</dbReference>
<dbReference type="InterPro" id="IPR002022">
    <property type="entry name" value="Pec_lyase"/>
</dbReference>
<keyword evidence="5 8" id="KW-0732">Signal</keyword>
<dbReference type="InterPro" id="IPR045032">
    <property type="entry name" value="PEL"/>
</dbReference>
<comment type="pathway">
    <text evidence="2 8">Glycan metabolism; pectin degradation; 2-dehydro-3-deoxy-D-gluconate from pectin: step 2/5.</text>
</comment>
<gene>
    <name evidence="10" type="ORF">Cni_G22121</name>
</gene>
<comment type="catalytic activity">
    <reaction evidence="1 8">
        <text>Eliminative cleavage of (1-&gt;4)-alpha-D-galacturonan to give oligosaccharides with 4-deoxy-alpha-D-galact-4-enuronosyl groups at their non-reducing ends.</text>
        <dbReference type="EC" id="4.2.2.2"/>
    </reaction>
</comment>
<feature type="signal peptide" evidence="8">
    <location>
        <begin position="1"/>
        <end position="29"/>
    </location>
</feature>
<evidence type="ECO:0000259" key="9">
    <source>
        <dbReference type="SMART" id="SM00656"/>
    </source>
</evidence>
<dbReference type="Gene3D" id="2.160.20.10">
    <property type="entry name" value="Single-stranded right-handed beta-helix, Pectin lyase-like"/>
    <property type="match status" value="1"/>
</dbReference>
<evidence type="ECO:0000256" key="1">
    <source>
        <dbReference type="ARBA" id="ARBA00000695"/>
    </source>
</evidence>
<dbReference type="AlphaFoldDB" id="A0AAQ3QLD2"/>
<evidence type="ECO:0000313" key="10">
    <source>
        <dbReference type="EMBL" id="WOL13351.1"/>
    </source>
</evidence>
<dbReference type="SUPFAM" id="SSF51126">
    <property type="entry name" value="Pectin lyase-like"/>
    <property type="match status" value="1"/>
</dbReference>
<dbReference type="Proteomes" id="UP001327560">
    <property type="component" value="Chromosome 7"/>
</dbReference>
<keyword evidence="4 8" id="KW-0479">Metal-binding</keyword>
<dbReference type="EMBL" id="CP136896">
    <property type="protein sequence ID" value="WOL13351.1"/>
    <property type="molecule type" value="Genomic_DNA"/>
</dbReference>
<dbReference type="PRINTS" id="PR00807">
    <property type="entry name" value="AMBALLERGEN"/>
</dbReference>
<evidence type="ECO:0000256" key="3">
    <source>
        <dbReference type="ARBA" id="ARBA00012272"/>
    </source>
</evidence>
<dbReference type="PANTHER" id="PTHR31683:SF74">
    <property type="entry name" value="PECTATE LYASE"/>
    <property type="match status" value="1"/>
</dbReference>
<proteinExistence type="inferred from homology"/>
<evidence type="ECO:0000313" key="11">
    <source>
        <dbReference type="Proteomes" id="UP001327560"/>
    </source>
</evidence>
<evidence type="ECO:0000256" key="6">
    <source>
        <dbReference type="ARBA" id="ARBA00022837"/>
    </source>
</evidence>